<evidence type="ECO:0000313" key="12">
    <source>
        <dbReference type="EMBL" id="QQP87099.1"/>
    </source>
</evidence>
<proteinExistence type="inferred from homology"/>
<evidence type="ECO:0000256" key="1">
    <source>
        <dbReference type="ARBA" id="ARBA00022722"/>
    </source>
</evidence>
<dbReference type="Gene3D" id="3.40.50.300">
    <property type="entry name" value="P-loop containing nucleotide triphosphate hydrolases"/>
    <property type="match status" value="2"/>
</dbReference>
<dbReference type="NCBIfam" id="TIGR01450">
    <property type="entry name" value="recC"/>
    <property type="match status" value="1"/>
</dbReference>
<evidence type="ECO:0000256" key="2">
    <source>
        <dbReference type="ARBA" id="ARBA00022741"/>
    </source>
</evidence>
<keyword evidence="8 10" id="KW-0238">DNA-binding</keyword>
<accession>A0A974NIG6</accession>
<comment type="function">
    <text evidence="10">A helicase/nuclease that prepares dsDNA breaks (DSB) for recombinational DNA repair. Binds to DSBs and unwinds DNA via a highly rapid and processive ATP-dependent bidirectional helicase activity. Unwinds dsDNA until it encounters a Chi (crossover hotspot instigator) sequence from the 3' direction. Cuts ssDNA a few nucleotides 3' to the Chi site. The properties and activities of the enzyme are changed at Chi. The Chi-altered holoenzyme produces a long 3'-ssDNA overhang and facilitates RecA-binding to the ssDNA for homologous DNA recombination and repair. Holoenzyme degrades any linearized DNA that is unable to undergo homologous recombination. In the holoenzyme this subunit recognizes the wild-type Chi sequence, and when added to isolated RecB increases its ATP-dependent helicase processivity.</text>
</comment>
<sequence length="1132" mass="131237">MIVHGNHLEQLRNLAVSWLQEHPLPPLEPEIILVQSNGIAQWLKLALAADPINDGCGIAAAINIQLPARFLWQIYRTVLGEKAVAKQSPLDKAPLTWRLLRLLPQCLNNPLFTALKQFLADDIDQRKHYQLAEQLADLFDQYQVYRSDWLQDWLQGKDQLKNVHGKVRPVPQEQRWQPALWRLLLEDLGEEVMQGSRAGVHQHFIEYCQQLTKAPKGLPKRISIFGISALPAQMVEALAILAKFTQVMLYVHNPCRYHWLDIIEGKQLLRHEYRRQKKKVNKLQIQDLHQHGHPLLAAWGKQGRDYINLLDSYDDPESYQQRFGIINEGKIDLYDAPKTDTLLGQLQDDILELRALPETRKQWPTVNIEQDHSIRFHIAHSPQREVEILQDQLLDLFNHDKSLLPRDIIVMVPNIDQYAPFIQATFGKIDKQDKRYIPFTLSDRGKRKVEPLLIALEYLLQLPDSRFAVTDILDLLDVPAIRKRFNWQEQDLPTLHRWIHQAGIRWGLDAEQRHKLGLPTTMEQNSWLFGLRRMLLGYAIGNSDTNWQTIQPFDEIGGNQATLIGSLTQFIAVLDDIQQKLSQHLLPIEWATLLRQLLELLFEPSNDNEQQLVTELANLLDDWLTLCEEASLNEQLPLTIVREAWLAGIDNERFTQNFIAGSVSFCTLMPMRAIPFKIICLLGMNDGDYPRPSTHLDFDLMTKDYRPGDRSRREDDRYLLLEALLSARNRLYISWIGRSIRDNSERPPSVLIGQLRDHLASGWLSKDGKDLLNSLTQVHALQPFSRRYFHNENNWFSYAQEWAGLYQENHALTNQQKLPIFPADTPVTLEQLTSFLKHPVRYFFNQRLKVSFNQTREFMEDDEPFSLKGLQRYQITEQLLKNCLIHNKNEQQIQQILINNIDNLQRSGQLPMAGFGQQLGLELINQLTPLLEQHRLLIAPYQQITTPLPINYQYQDIHLQSWLNNLYQLNDEHLLNCFTLPNTLLNGKEYKWQQLVAPWVIQLAANSCNIPLQTLILGLDCYISLAPINPQQAIPLLNSLLISCQQGMQQPLPVAIKTAFTLLSKNNLESAQTTYEGTEYTSGECQQSAVLLRQYPSFEILNQNQQFEQWAEKLYQPIYQADWQLSIYSTIN</sequence>
<dbReference type="SUPFAM" id="SSF52980">
    <property type="entry name" value="Restriction endonuclease-like"/>
    <property type="match status" value="1"/>
</dbReference>
<dbReference type="KEGG" id="eaz:JHT90_01230"/>
<evidence type="ECO:0000256" key="9">
    <source>
        <dbReference type="ARBA" id="ARBA00023204"/>
    </source>
</evidence>
<dbReference type="InterPro" id="IPR027417">
    <property type="entry name" value="P-loop_NTPase"/>
</dbReference>
<evidence type="ECO:0000256" key="10">
    <source>
        <dbReference type="HAMAP-Rule" id="MF_01486"/>
    </source>
</evidence>
<gene>
    <name evidence="10 12" type="primary">recC</name>
    <name evidence="12" type="ORF">JHT90_01230</name>
</gene>
<dbReference type="AlphaFoldDB" id="A0A974NIG6"/>
<dbReference type="Proteomes" id="UP000595278">
    <property type="component" value="Chromosome"/>
</dbReference>
<dbReference type="GO" id="GO:0000724">
    <property type="term" value="P:double-strand break repair via homologous recombination"/>
    <property type="evidence" value="ECO:0007669"/>
    <property type="project" value="UniProtKB-UniRule"/>
</dbReference>
<dbReference type="InterPro" id="IPR006697">
    <property type="entry name" value="RecC"/>
</dbReference>
<evidence type="ECO:0000256" key="3">
    <source>
        <dbReference type="ARBA" id="ARBA00022763"/>
    </source>
</evidence>
<organism evidence="12 13">
    <name type="scientific">Entomomonas asaccharolytica</name>
    <dbReference type="NCBI Taxonomy" id="2785331"/>
    <lineage>
        <taxon>Bacteria</taxon>
        <taxon>Pseudomonadati</taxon>
        <taxon>Pseudomonadota</taxon>
        <taxon>Gammaproteobacteria</taxon>
        <taxon>Pseudomonadales</taxon>
        <taxon>Pseudomonadaceae</taxon>
        <taxon>Entomomonas</taxon>
    </lineage>
</organism>
<evidence type="ECO:0000259" key="11">
    <source>
        <dbReference type="Pfam" id="PF17946"/>
    </source>
</evidence>
<dbReference type="SUPFAM" id="SSF52540">
    <property type="entry name" value="P-loop containing nucleoside triphosphate hydrolases"/>
    <property type="match status" value="2"/>
</dbReference>
<dbReference type="PANTHER" id="PTHR30591:SF1">
    <property type="entry name" value="RECBCD ENZYME SUBUNIT RECC"/>
    <property type="match status" value="1"/>
</dbReference>
<dbReference type="Gene3D" id="3.40.50.10930">
    <property type="match status" value="1"/>
</dbReference>
<evidence type="ECO:0000256" key="5">
    <source>
        <dbReference type="ARBA" id="ARBA00022806"/>
    </source>
</evidence>
<evidence type="ECO:0000313" key="13">
    <source>
        <dbReference type="Proteomes" id="UP000595278"/>
    </source>
</evidence>
<dbReference type="HAMAP" id="MF_01486">
    <property type="entry name" value="RecC"/>
    <property type="match status" value="1"/>
</dbReference>
<evidence type="ECO:0000256" key="4">
    <source>
        <dbReference type="ARBA" id="ARBA00022801"/>
    </source>
</evidence>
<comment type="miscellaneous">
    <text evidence="10">In the RecBCD complex, RecB has a slow 3'-5' helicase, an exonuclease activity and loads RecA onto ssDNA, RecD has a fast 5'-3' helicase activity, while RecC stimulates the ATPase and processivity of the RecB helicase and contributes to recognition of the Chi site.</text>
</comment>
<dbReference type="GO" id="GO:0003677">
    <property type="term" value="F:DNA binding"/>
    <property type="evidence" value="ECO:0007669"/>
    <property type="project" value="UniProtKB-UniRule"/>
</dbReference>
<evidence type="ECO:0000256" key="7">
    <source>
        <dbReference type="ARBA" id="ARBA00022840"/>
    </source>
</evidence>
<comment type="subunit">
    <text evidence="10">Heterotrimer of RecB, RecC and RecD. All subunits contribute to DNA-binding.</text>
</comment>
<keyword evidence="3 10" id="KW-0227">DNA damage</keyword>
<protein>
    <recommendedName>
        <fullName evidence="10">RecBCD enzyme subunit RecC</fullName>
    </recommendedName>
    <alternativeName>
        <fullName evidence="10">Exonuclease V subunit RecC</fullName>
        <shortName evidence="10">ExoV subunit RecC</shortName>
    </alternativeName>
    <alternativeName>
        <fullName evidence="10">Helicase/nuclease RecBCD subunit RecC</fullName>
    </alternativeName>
</protein>
<comment type="similarity">
    <text evidence="10">Belongs to the RecC family.</text>
</comment>
<keyword evidence="2 10" id="KW-0547">Nucleotide-binding</keyword>
<keyword evidence="5 10" id="KW-0347">Helicase</keyword>
<reference evidence="12 13" key="1">
    <citation type="submission" date="2021-01" db="EMBL/GenBank/DDBJ databases">
        <title>Entomomonas sp. F2A isolated from a house cricket (Acheta domesticus).</title>
        <authorList>
            <person name="Spergser J."/>
            <person name="Busse H.-J."/>
        </authorList>
    </citation>
    <scope>NUCLEOTIDE SEQUENCE [LARGE SCALE GENOMIC DNA]</scope>
    <source>
        <strain evidence="12 13">F2A</strain>
    </source>
</reference>
<dbReference type="Pfam" id="PF17946">
    <property type="entry name" value="RecC_C"/>
    <property type="match status" value="1"/>
</dbReference>
<dbReference type="RefSeq" id="WP_201095713.1">
    <property type="nucleotide sequence ID" value="NZ_CP067393.1"/>
</dbReference>
<dbReference type="PIRSF" id="PIRSF000980">
    <property type="entry name" value="RecC"/>
    <property type="match status" value="1"/>
</dbReference>
<dbReference type="InterPro" id="IPR011335">
    <property type="entry name" value="Restrct_endonuc-II-like"/>
</dbReference>
<keyword evidence="9 10" id="KW-0234">DNA repair</keyword>
<feature type="domain" description="RecC C-terminal" evidence="11">
    <location>
        <begin position="825"/>
        <end position="1065"/>
    </location>
</feature>
<dbReference type="Gene3D" id="1.10.10.160">
    <property type="match status" value="1"/>
</dbReference>
<dbReference type="GO" id="GO:0008854">
    <property type="term" value="F:exodeoxyribonuclease V activity"/>
    <property type="evidence" value="ECO:0007669"/>
    <property type="project" value="InterPro"/>
</dbReference>
<dbReference type="InterPro" id="IPR041500">
    <property type="entry name" value="RecC_C"/>
</dbReference>
<keyword evidence="1 10" id="KW-0540">Nuclease</keyword>
<dbReference type="GO" id="GO:0005524">
    <property type="term" value="F:ATP binding"/>
    <property type="evidence" value="ECO:0007669"/>
    <property type="project" value="UniProtKB-UniRule"/>
</dbReference>
<keyword evidence="7 10" id="KW-0067">ATP-binding</keyword>
<evidence type="ECO:0000256" key="6">
    <source>
        <dbReference type="ARBA" id="ARBA00022839"/>
    </source>
</evidence>
<dbReference type="Pfam" id="PF04257">
    <property type="entry name" value="Exonuc_V_gamma"/>
    <property type="match status" value="1"/>
</dbReference>
<dbReference type="GO" id="GO:0003678">
    <property type="term" value="F:DNA helicase activity"/>
    <property type="evidence" value="ECO:0007669"/>
    <property type="project" value="UniProtKB-UniRule"/>
</dbReference>
<name>A0A974NIG6_9GAMM</name>
<keyword evidence="6 10" id="KW-0269">Exonuclease</keyword>
<keyword evidence="4 10" id="KW-0378">Hydrolase</keyword>
<evidence type="ECO:0000256" key="8">
    <source>
        <dbReference type="ARBA" id="ARBA00023125"/>
    </source>
</evidence>
<dbReference type="GO" id="GO:0009338">
    <property type="term" value="C:exodeoxyribonuclease V complex"/>
    <property type="evidence" value="ECO:0007669"/>
    <property type="project" value="InterPro"/>
</dbReference>
<dbReference type="EMBL" id="CP067393">
    <property type="protein sequence ID" value="QQP87099.1"/>
    <property type="molecule type" value="Genomic_DNA"/>
</dbReference>
<dbReference type="Gene3D" id="1.10.10.990">
    <property type="match status" value="1"/>
</dbReference>
<dbReference type="InterPro" id="IPR013986">
    <property type="entry name" value="DExx_box_DNA_helicase_dom_sf"/>
</dbReference>
<dbReference type="PANTHER" id="PTHR30591">
    <property type="entry name" value="RECBCD ENZYME SUBUNIT RECC"/>
    <property type="match status" value="1"/>
</dbReference>
<keyword evidence="13" id="KW-1185">Reference proteome</keyword>